<keyword evidence="24" id="KW-1185">Reference proteome</keyword>
<dbReference type="PROSITE" id="PS00108">
    <property type="entry name" value="PROTEIN_KINASE_ST"/>
    <property type="match status" value="1"/>
</dbReference>
<dbReference type="Gene3D" id="2.90.10.10">
    <property type="entry name" value="Bulb-type lectin domain"/>
    <property type="match status" value="1"/>
</dbReference>
<organism evidence="23 24">
    <name type="scientific">Quercus rubra</name>
    <name type="common">Northern red oak</name>
    <name type="synonym">Quercus borealis</name>
    <dbReference type="NCBI Taxonomy" id="3512"/>
    <lineage>
        <taxon>Eukaryota</taxon>
        <taxon>Viridiplantae</taxon>
        <taxon>Streptophyta</taxon>
        <taxon>Embryophyta</taxon>
        <taxon>Tracheophyta</taxon>
        <taxon>Spermatophyta</taxon>
        <taxon>Magnoliopsida</taxon>
        <taxon>eudicotyledons</taxon>
        <taxon>Gunneridae</taxon>
        <taxon>Pentapetalae</taxon>
        <taxon>rosids</taxon>
        <taxon>fabids</taxon>
        <taxon>Fagales</taxon>
        <taxon>Fagaceae</taxon>
        <taxon>Quercus</taxon>
    </lineage>
</organism>
<dbReference type="CDD" id="cd00028">
    <property type="entry name" value="B_lectin"/>
    <property type="match status" value="1"/>
</dbReference>
<comment type="catalytic activity">
    <reaction evidence="17 18">
        <text>L-seryl-[protein] + ATP = O-phospho-L-seryl-[protein] + ADP + H(+)</text>
        <dbReference type="Rhea" id="RHEA:17989"/>
        <dbReference type="Rhea" id="RHEA-COMP:9863"/>
        <dbReference type="Rhea" id="RHEA-COMP:11604"/>
        <dbReference type="ChEBI" id="CHEBI:15378"/>
        <dbReference type="ChEBI" id="CHEBI:29999"/>
        <dbReference type="ChEBI" id="CHEBI:30616"/>
        <dbReference type="ChEBI" id="CHEBI:83421"/>
        <dbReference type="ChEBI" id="CHEBI:456216"/>
        <dbReference type="EC" id="2.7.11.1"/>
    </reaction>
</comment>
<dbReference type="AlphaFoldDB" id="A0AAN7F7K2"/>
<evidence type="ECO:0000256" key="13">
    <source>
        <dbReference type="ARBA" id="ARBA00023157"/>
    </source>
</evidence>
<evidence type="ECO:0000256" key="4">
    <source>
        <dbReference type="ARBA" id="ARBA00022679"/>
    </source>
</evidence>
<keyword evidence="2" id="KW-1003">Cell membrane</keyword>
<dbReference type="InterPro" id="IPR003609">
    <property type="entry name" value="Pan_app"/>
</dbReference>
<dbReference type="InterPro" id="IPR008271">
    <property type="entry name" value="Ser/Thr_kinase_AS"/>
</dbReference>
<dbReference type="SUPFAM" id="SSF56112">
    <property type="entry name" value="Protein kinase-like (PK-like)"/>
    <property type="match status" value="1"/>
</dbReference>
<dbReference type="Pfam" id="PF07714">
    <property type="entry name" value="PK_Tyr_Ser-Thr"/>
    <property type="match status" value="1"/>
</dbReference>
<evidence type="ECO:0000256" key="1">
    <source>
        <dbReference type="ARBA" id="ARBA00004251"/>
    </source>
</evidence>
<keyword evidence="6 20" id="KW-0732">Signal</keyword>
<gene>
    <name evidence="23" type="ORF">RGQ29_019141</name>
</gene>
<dbReference type="PANTHER" id="PTHR27002">
    <property type="entry name" value="RECEPTOR-LIKE SERINE/THREONINE-PROTEIN KINASE SD1-8"/>
    <property type="match status" value="1"/>
</dbReference>
<comment type="catalytic activity">
    <reaction evidence="16 18">
        <text>L-threonyl-[protein] + ATP = O-phospho-L-threonyl-[protein] + ADP + H(+)</text>
        <dbReference type="Rhea" id="RHEA:46608"/>
        <dbReference type="Rhea" id="RHEA-COMP:11060"/>
        <dbReference type="Rhea" id="RHEA-COMP:11605"/>
        <dbReference type="ChEBI" id="CHEBI:15378"/>
        <dbReference type="ChEBI" id="CHEBI:30013"/>
        <dbReference type="ChEBI" id="CHEBI:30616"/>
        <dbReference type="ChEBI" id="CHEBI:61977"/>
        <dbReference type="ChEBI" id="CHEBI:456216"/>
        <dbReference type="EC" id="2.7.11.1"/>
    </reaction>
</comment>
<dbReference type="SUPFAM" id="SSF51110">
    <property type="entry name" value="alpha-D-mannose-specific plant lectins"/>
    <property type="match status" value="1"/>
</dbReference>
<evidence type="ECO:0000256" key="14">
    <source>
        <dbReference type="ARBA" id="ARBA00023170"/>
    </source>
</evidence>
<evidence type="ECO:0000256" key="9">
    <source>
        <dbReference type="ARBA" id="ARBA00022777"/>
    </source>
</evidence>
<evidence type="ECO:0000256" key="15">
    <source>
        <dbReference type="ARBA" id="ARBA00023180"/>
    </source>
</evidence>
<dbReference type="GO" id="GO:0005524">
    <property type="term" value="F:ATP binding"/>
    <property type="evidence" value="ECO:0007669"/>
    <property type="project" value="UniProtKB-KW"/>
</dbReference>
<dbReference type="PROSITE" id="PS50011">
    <property type="entry name" value="PROTEIN_KINASE_DOM"/>
    <property type="match status" value="1"/>
</dbReference>
<dbReference type="PROSITE" id="PS50927">
    <property type="entry name" value="BULB_LECTIN"/>
    <property type="match status" value="1"/>
</dbReference>
<dbReference type="EMBL" id="JAXUIC010000005">
    <property type="protein sequence ID" value="KAK4588028.1"/>
    <property type="molecule type" value="Genomic_DNA"/>
</dbReference>
<dbReference type="InterPro" id="IPR000858">
    <property type="entry name" value="S_locus_glycoprot_dom"/>
</dbReference>
<keyword evidence="8 18" id="KW-0547">Nucleotide-binding</keyword>
<keyword evidence="13" id="KW-1015">Disulfide bond</keyword>
<dbReference type="CDD" id="cd01098">
    <property type="entry name" value="PAN_AP_plant"/>
    <property type="match status" value="1"/>
</dbReference>
<dbReference type="Gene3D" id="1.10.510.10">
    <property type="entry name" value="Transferase(Phosphotransferase) domain 1"/>
    <property type="match status" value="1"/>
</dbReference>
<accession>A0AAN7F7K2</accession>
<evidence type="ECO:0000256" key="2">
    <source>
        <dbReference type="ARBA" id="ARBA00022475"/>
    </source>
</evidence>
<dbReference type="Gene3D" id="3.30.200.20">
    <property type="entry name" value="Phosphorylase Kinase, domain 1"/>
    <property type="match status" value="1"/>
</dbReference>
<evidence type="ECO:0000256" key="5">
    <source>
        <dbReference type="ARBA" id="ARBA00022692"/>
    </source>
</evidence>
<proteinExistence type="inferred from homology"/>
<dbReference type="InterPro" id="IPR024171">
    <property type="entry name" value="SRK-like_kinase"/>
</dbReference>
<dbReference type="SMART" id="SM00108">
    <property type="entry name" value="B_lectin"/>
    <property type="match status" value="1"/>
</dbReference>
<comment type="similarity">
    <text evidence="18">Belongs to the protein kinase superfamily. Ser/Thr protein kinase family.</text>
</comment>
<dbReference type="Proteomes" id="UP001324115">
    <property type="component" value="Unassembled WGS sequence"/>
</dbReference>
<dbReference type="SMART" id="SM00220">
    <property type="entry name" value="S_TKc"/>
    <property type="match status" value="1"/>
</dbReference>
<keyword evidence="14" id="KW-0675">Receptor</keyword>
<dbReference type="PANTHER" id="PTHR27002:SF1082">
    <property type="entry name" value="OS06G0693000 PROTEIN"/>
    <property type="match status" value="1"/>
</dbReference>
<comment type="subcellular location">
    <subcellularLocation>
        <location evidence="1">Cell membrane</location>
        <topology evidence="1">Single-pass type I membrane protein</topology>
    </subcellularLocation>
</comment>
<evidence type="ECO:0000259" key="21">
    <source>
        <dbReference type="PROSITE" id="PS50011"/>
    </source>
</evidence>
<keyword evidence="3 18" id="KW-0723">Serine/threonine-protein kinase</keyword>
<evidence type="ECO:0000313" key="24">
    <source>
        <dbReference type="Proteomes" id="UP001324115"/>
    </source>
</evidence>
<evidence type="ECO:0000256" key="20">
    <source>
        <dbReference type="SAM" id="SignalP"/>
    </source>
</evidence>
<dbReference type="GO" id="GO:0048544">
    <property type="term" value="P:recognition of pollen"/>
    <property type="evidence" value="ECO:0007669"/>
    <property type="project" value="InterPro"/>
</dbReference>
<keyword evidence="10 18" id="KW-0067">ATP-binding</keyword>
<dbReference type="FunFam" id="3.30.200.20:FF:000727">
    <property type="entry name" value="Cysteine-rich RLK (RECEPTOR-like protein kinase) 23"/>
    <property type="match status" value="1"/>
</dbReference>
<keyword evidence="5 19" id="KW-0812">Transmembrane</keyword>
<evidence type="ECO:0000256" key="3">
    <source>
        <dbReference type="ARBA" id="ARBA00022527"/>
    </source>
</evidence>
<evidence type="ECO:0000313" key="23">
    <source>
        <dbReference type="EMBL" id="KAK4588028.1"/>
    </source>
</evidence>
<dbReference type="InterPro" id="IPR036426">
    <property type="entry name" value="Bulb-type_lectin_dom_sf"/>
</dbReference>
<keyword evidence="7" id="KW-0677">Repeat</keyword>
<sequence length="743" mass="83817">MGLKTNLLPVLCCFCLNLGVAIDTIKSSQSIKDPEYIISNGSAFRLGFISPVNSTNRYFVIWYNNISVFTDSSGVLSISKDGNLVVLNGQEEILWSSNVSNSLTNSSATLLDSGNLVLQVDTTRIILWESFQYPSDSFLPRMKLSTNLRKDEKVQLTSWKSPADPSIGSFSAGIDPLNIPEGFVWKDSRPYWQTGPWNGQVFIGIKKWNPVYHNGFSVVDDKQGTVYATFAYMDLLHLSKFVLDSQGNLVQTYWDDGKEDWKVVGLAPKDKCDVYGTCGANGSCDSLASSICSCMRGFEPKIIEEWNSGNWSSGCVRRKPLQCERLNNNVEEGKADGFFRLKMVKVPDFAQCSYGAKDDCQKRCLENCSCVAYVYDVGIGLIITITMTFGAIAVVTTTYFLWRRMGMTHKQVWKKWQVATTTNNFHVANMLGRGGFGPVYWGKLHDGQEIAVKRLSRTSGQGLEEFMNEVALISKLQHRNLARLLGYCIEGEEKMLIYEYIPNKSSDAIVFDPLYQKLLDWRKRFNIIKGISRGLFYLHRDSRLKIIYRDLKASNILLDQELNPKISDFGMAKIFGGNEVQAKTKRVVGTYGYMSPEYAMNGVFLEKSNVFSFSVLLLEIVSGRRSASFDDDEQHMSLVGFAWKLWKGENSMALVDPAIWDPSFQMEMLRCIHVRLLHMQDSTRDRPIVSTVISMLSSEIADLPTPKQPTFIEREMASYTDLAQQGQIKSSIYNVTITAVYGR</sequence>
<dbReference type="GO" id="GO:0005886">
    <property type="term" value="C:plasma membrane"/>
    <property type="evidence" value="ECO:0007669"/>
    <property type="project" value="UniProtKB-SubCell"/>
</dbReference>
<dbReference type="InterPro" id="IPR011009">
    <property type="entry name" value="Kinase-like_dom_sf"/>
</dbReference>
<evidence type="ECO:0000256" key="19">
    <source>
        <dbReference type="SAM" id="Phobius"/>
    </source>
</evidence>
<dbReference type="PIRSF" id="PIRSF000641">
    <property type="entry name" value="SRK"/>
    <property type="match status" value="1"/>
</dbReference>
<keyword evidence="4 18" id="KW-0808">Transferase</keyword>
<evidence type="ECO:0000256" key="10">
    <source>
        <dbReference type="ARBA" id="ARBA00022840"/>
    </source>
</evidence>
<keyword evidence="9 18" id="KW-0418">Kinase</keyword>
<dbReference type="InterPro" id="IPR001245">
    <property type="entry name" value="Ser-Thr/Tyr_kinase_cat_dom"/>
</dbReference>
<evidence type="ECO:0000256" key="6">
    <source>
        <dbReference type="ARBA" id="ARBA00022729"/>
    </source>
</evidence>
<evidence type="ECO:0000256" key="7">
    <source>
        <dbReference type="ARBA" id="ARBA00022737"/>
    </source>
</evidence>
<evidence type="ECO:0000256" key="8">
    <source>
        <dbReference type="ARBA" id="ARBA00022741"/>
    </source>
</evidence>
<dbReference type="Pfam" id="PF08276">
    <property type="entry name" value="PAN_2"/>
    <property type="match status" value="1"/>
</dbReference>
<protein>
    <recommendedName>
        <fullName evidence="18">Receptor-like serine/threonine-protein kinase</fullName>
        <ecNumber evidence="18">2.7.11.1</ecNumber>
    </recommendedName>
</protein>
<keyword evidence="12 19" id="KW-0472">Membrane</keyword>
<dbReference type="Pfam" id="PF00954">
    <property type="entry name" value="S_locus_glycop"/>
    <property type="match status" value="1"/>
</dbReference>
<comment type="caution">
    <text evidence="23">The sequence shown here is derived from an EMBL/GenBank/DDBJ whole genome shotgun (WGS) entry which is preliminary data.</text>
</comment>
<dbReference type="InterPro" id="IPR001480">
    <property type="entry name" value="Bulb-type_lectin_dom"/>
</dbReference>
<keyword evidence="11 19" id="KW-1133">Transmembrane helix</keyword>
<dbReference type="FunFam" id="1.10.510.10:FF:000060">
    <property type="entry name" value="G-type lectin S-receptor-like serine/threonine-protein kinase"/>
    <property type="match status" value="1"/>
</dbReference>
<evidence type="ECO:0000256" key="18">
    <source>
        <dbReference type="PIRNR" id="PIRNR000641"/>
    </source>
</evidence>
<feature type="signal peptide" evidence="20">
    <location>
        <begin position="1"/>
        <end position="21"/>
    </location>
</feature>
<evidence type="ECO:0000256" key="12">
    <source>
        <dbReference type="ARBA" id="ARBA00023136"/>
    </source>
</evidence>
<dbReference type="EC" id="2.7.11.1" evidence="18"/>
<feature type="chain" id="PRO_5043016605" description="Receptor-like serine/threonine-protein kinase" evidence="20">
    <location>
        <begin position="22"/>
        <end position="743"/>
    </location>
</feature>
<evidence type="ECO:0000259" key="22">
    <source>
        <dbReference type="PROSITE" id="PS50927"/>
    </source>
</evidence>
<feature type="domain" description="Bulb-type lectin" evidence="22">
    <location>
        <begin position="22"/>
        <end position="131"/>
    </location>
</feature>
<dbReference type="InterPro" id="IPR000719">
    <property type="entry name" value="Prot_kinase_dom"/>
</dbReference>
<name>A0AAN7F7K2_QUERU</name>
<dbReference type="Pfam" id="PF01453">
    <property type="entry name" value="B_lectin"/>
    <property type="match status" value="1"/>
</dbReference>
<dbReference type="GO" id="GO:0004674">
    <property type="term" value="F:protein serine/threonine kinase activity"/>
    <property type="evidence" value="ECO:0007669"/>
    <property type="project" value="UniProtKB-KW"/>
</dbReference>
<evidence type="ECO:0000256" key="16">
    <source>
        <dbReference type="ARBA" id="ARBA00047899"/>
    </source>
</evidence>
<feature type="transmembrane region" description="Helical" evidence="19">
    <location>
        <begin position="373"/>
        <end position="402"/>
    </location>
</feature>
<evidence type="ECO:0000256" key="11">
    <source>
        <dbReference type="ARBA" id="ARBA00022989"/>
    </source>
</evidence>
<feature type="domain" description="Protein kinase" evidence="21">
    <location>
        <begin position="425"/>
        <end position="711"/>
    </location>
</feature>
<reference evidence="23 24" key="1">
    <citation type="journal article" date="2023" name="G3 (Bethesda)">
        <title>A haplotype-resolved chromosome-scale genome for Quercus rubra L. provides insights into the genetics of adaptive traits for red oak species.</title>
        <authorList>
            <person name="Kapoor B."/>
            <person name="Jenkins J."/>
            <person name="Schmutz J."/>
            <person name="Zhebentyayeva T."/>
            <person name="Kuelheim C."/>
            <person name="Coggeshall M."/>
            <person name="Heim C."/>
            <person name="Lasky J.R."/>
            <person name="Leites L."/>
            <person name="Islam-Faridi N."/>
            <person name="Romero-Severson J."/>
            <person name="DeLeo V.L."/>
            <person name="Lucas S.M."/>
            <person name="Lazic D."/>
            <person name="Gailing O."/>
            <person name="Carlson J."/>
            <person name="Staton M."/>
        </authorList>
    </citation>
    <scope>NUCLEOTIDE SEQUENCE [LARGE SCALE GENOMIC DNA]</scope>
    <source>
        <strain evidence="23">Pseudo-F2</strain>
    </source>
</reference>
<evidence type="ECO:0000256" key="17">
    <source>
        <dbReference type="ARBA" id="ARBA00048679"/>
    </source>
</evidence>
<keyword evidence="15" id="KW-0325">Glycoprotein</keyword>